<dbReference type="CDD" id="cd05233">
    <property type="entry name" value="SDR_c"/>
    <property type="match status" value="1"/>
</dbReference>
<proteinExistence type="inferred from homology"/>
<protein>
    <recommendedName>
        <fullName evidence="5">NAD(P)-binding protein</fullName>
    </recommendedName>
</protein>
<dbReference type="Gene3D" id="3.40.50.720">
    <property type="entry name" value="NAD(P)-binding Rossmann-like Domain"/>
    <property type="match status" value="1"/>
</dbReference>
<keyword evidence="4" id="KW-1185">Reference proteome</keyword>
<evidence type="ECO:0000256" key="2">
    <source>
        <dbReference type="ARBA" id="ARBA00023002"/>
    </source>
</evidence>
<dbReference type="InterPro" id="IPR002347">
    <property type="entry name" value="SDR_fam"/>
</dbReference>
<dbReference type="Proteomes" id="UP001345691">
    <property type="component" value="Unassembled WGS sequence"/>
</dbReference>
<sequence length="301" mass="32857">MPDQSLDFTLPVQLTKKIYRDPYDYILPENNPQAGKIILITGGGSGIGAAAAHVWVRAGAEGVVIAGRREEKLRETISSLQAISKGTKVLGVKADITVAEDVENLYSKIKATFGRTADVVLANAGWVSGFFKAGEDPVDNWWKVYEINVKGLFTTIHYFIKSQSNPENPTGTIISVGSAASGKVFPSISSYATSKYAAQRVLEFVDAEYSQLRTFTLLPGIVATDLIHDFYRPYAKDHPELTGMVSLWLAQPKADFLTGQLVSVNWDLQEMETHAKAILEKGLLRTQWVPILPVNGGGGLQ</sequence>
<comment type="caution">
    <text evidence="3">The sequence shown here is derived from an EMBL/GenBank/DDBJ whole genome shotgun (WGS) entry which is preliminary data.</text>
</comment>
<reference evidence="3 4" key="1">
    <citation type="submission" date="2023-08" db="EMBL/GenBank/DDBJ databases">
        <title>Black Yeasts Isolated from many extreme environments.</title>
        <authorList>
            <person name="Coleine C."/>
            <person name="Stajich J.E."/>
            <person name="Selbmann L."/>
        </authorList>
    </citation>
    <scope>NUCLEOTIDE SEQUENCE [LARGE SCALE GENOMIC DNA]</scope>
    <source>
        <strain evidence="3 4">CCFEE 6328</strain>
    </source>
</reference>
<accession>A0ABR0J4Y1</accession>
<organism evidence="3 4">
    <name type="scientific">Exophiala sideris</name>
    <dbReference type="NCBI Taxonomy" id="1016849"/>
    <lineage>
        <taxon>Eukaryota</taxon>
        <taxon>Fungi</taxon>
        <taxon>Dikarya</taxon>
        <taxon>Ascomycota</taxon>
        <taxon>Pezizomycotina</taxon>
        <taxon>Eurotiomycetes</taxon>
        <taxon>Chaetothyriomycetidae</taxon>
        <taxon>Chaetothyriales</taxon>
        <taxon>Herpotrichiellaceae</taxon>
        <taxon>Exophiala</taxon>
    </lineage>
</organism>
<keyword evidence="2" id="KW-0560">Oxidoreductase</keyword>
<dbReference type="PANTHER" id="PTHR42760">
    <property type="entry name" value="SHORT-CHAIN DEHYDROGENASES/REDUCTASES FAMILY MEMBER"/>
    <property type="match status" value="1"/>
</dbReference>
<dbReference type="InterPro" id="IPR036291">
    <property type="entry name" value="NAD(P)-bd_dom_sf"/>
</dbReference>
<evidence type="ECO:0000313" key="4">
    <source>
        <dbReference type="Proteomes" id="UP001345691"/>
    </source>
</evidence>
<gene>
    <name evidence="3" type="ORF">LTR69_007884</name>
</gene>
<dbReference type="PANTHER" id="PTHR42760:SF37">
    <property type="entry name" value="CLAVALDEHYDE DEHYDROGENASE"/>
    <property type="match status" value="1"/>
</dbReference>
<dbReference type="Pfam" id="PF00106">
    <property type="entry name" value="adh_short"/>
    <property type="match status" value="1"/>
</dbReference>
<dbReference type="PRINTS" id="PR00081">
    <property type="entry name" value="GDHRDH"/>
</dbReference>
<name>A0ABR0J4Y1_9EURO</name>
<evidence type="ECO:0008006" key="5">
    <source>
        <dbReference type="Google" id="ProtNLM"/>
    </source>
</evidence>
<dbReference type="EMBL" id="JAVRRF010000018">
    <property type="protein sequence ID" value="KAK5056343.1"/>
    <property type="molecule type" value="Genomic_DNA"/>
</dbReference>
<dbReference type="SUPFAM" id="SSF51735">
    <property type="entry name" value="NAD(P)-binding Rossmann-fold domains"/>
    <property type="match status" value="1"/>
</dbReference>
<evidence type="ECO:0000313" key="3">
    <source>
        <dbReference type="EMBL" id="KAK5056343.1"/>
    </source>
</evidence>
<comment type="similarity">
    <text evidence="1">Belongs to the short-chain dehydrogenases/reductases (SDR) family.</text>
</comment>
<evidence type="ECO:0000256" key="1">
    <source>
        <dbReference type="ARBA" id="ARBA00006484"/>
    </source>
</evidence>